<keyword evidence="3 4" id="KW-0067">ATP-binding</keyword>
<dbReference type="RefSeq" id="WP_327598278.1">
    <property type="nucleotide sequence ID" value="NZ_JAYXHS010000001.1"/>
</dbReference>
<keyword evidence="4" id="KW-0460">Magnesium</keyword>
<dbReference type="PANTHER" id="PTHR23407">
    <property type="entry name" value="ATPASE INHIBITOR/5-FORMYLTETRAHYDROFOLATE CYCLO-LIGASE"/>
    <property type="match status" value="1"/>
</dbReference>
<evidence type="ECO:0000256" key="4">
    <source>
        <dbReference type="RuleBase" id="RU361279"/>
    </source>
</evidence>
<dbReference type="InterPro" id="IPR037171">
    <property type="entry name" value="NagB/RpiA_transferase-like"/>
</dbReference>
<keyword evidence="5" id="KW-0436">Ligase</keyword>
<dbReference type="Proteomes" id="UP001331561">
    <property type="component" value="Unassembled WGS sequence"/>
</dbReference>
<organism evidence="5 6">
    <name type="scientific">Uliginosibacterium silvisoli</name>
    <dbReference type="NCBI Taxonomy" id="3114758"/>
    <lineage>
        <taxon>Bacteria</taxon>
        <taxon>Pseudomonadati</taxon>
        <taxon>Pseudomonadota</taxon>
        <taxon>Betaproteobacteria</taxon>
        <taxon>Rhodocyclales</taxon>
        <taxon>Zoogloeaceae</taxon>
        <taxon>Uliginosibacterium</taxon>
    </lineage>
</organism>
<dbReference type="EMBL" id="JAYXHS010000001">
    <property type="protein sequence ID" value="MEC5385319.1"/>
    <property type="molecule type" value="Genomic_DNA"/>
</dbReference>
<sequence length="206" mass="22641">MESTHPDRKTQRQRIIAAREALPPETRAQLESALLMRLRALLEELAAPTLHIAQTLGFCWPFRGEPDLRQLVTTWLAADPARRAALPVVVDQNAPLAFRIWTPDSVLAPDRYGIPTPVAGDTLTPALLLIPVNGFDSRGFRLGYGGGYFDRTLESLSPPPLTIGVGYELGRMPHIAEGAHDRPLDWIVTEAGAFKAERDPQRPGPA</sequence>
<comment type="catalytic activity">
    <reaction evidence="4">
        <text>(6S)-5-formyl-5,6,7,8-tetrahydrofolate + ATP = (6R)-5,10-methenyltetrahydrofolate + ADP + phosphate</text>
        <dbReference type="Rhea" id="RHEA:10488"/>
        <dbReference type="ChEBI" id="CHEBI:30616"/>
        <dbReference type="ChEBI" id="CHEBI:43474"/>
        <dbReference type="ChEBI" id="CHEBI:57455"/>
        <dbReference type="ChEBI" id="CHEBI:57457"/>
        <dbReference type="ChEBI" id="CHEBI:456216"/>
        <dbReference type="EC" id="6.3.3.2"/>
    </reaction>
</comment>
<evidence type="ECO:0000313" key="5">
    <source>
        <dbReference type="EMBL" id="MEC5385319.1"/>
    </source>
</evidence>
<dbReference type="Gene3D" id="3.40.50.10420">
    <property type="entry name" value="NagB/RpiA/CoA transferase-like"/>
    <property type="match status" value="1"/>
</dbReference>
<reference evidence="5 6" key="1">
    <citation type="submission" date="2024-01" db="EMBL/GenBank/DDBJ databases">
        <title>Uliginosibacterium soil sp. nov.</title>
        <authorList>
            <person name="Lv Y."/>
        </authorList>
    </citation>
    <scope>NUCLEOTIDE SEQUENCE [LARGE SCALE GENOMIC DNA]</scope>
    <source>
        <strain evidence="5 6">H3</strain>
    </source>
</reference>
<comment type="caution">
    <text evidence="5">The sequence shown here is derived from an EMBL/GenBank/DDBJ whole genome shotgun (WGS) entry which is preliminary data.</text>
</comment>
<evidence type="ECO:0000256" key="1">
    <source>
        <dbReference type="ARBA" id="ARBA00010638"/>
    </source>
</evidence>
<keyword evidence="2 4" id="KW-0547">Nucleotide-binding</keyword>
<evidence type="ECO:0000313" key="6">
    <source>
        <dbReference type="Proteomes" id="UP001331561"/>
    </source>
</evidence>
<dbReference type="PIRSF" id="PIRSF006806">
    <property type="entry name" value="FTHF_cligase"/>
    <property type="match status" value="1"/>
</dbReference>
<protein>
    <recommendedName>
        <fullName evidence="4">5-formyltetrahydrofolate cyclo-ligase</fullName>
        <ecNumber evidence="4">6.3.3.2</ecNumber>
    </recommendedName>
</protein>
<dbReference type="EC" id="6.3.3.2" evidence="4"/>
<keyword evidence="4" id="KW-0479">Metal-binding</keyword>
<dbReference type="NCBIfam" id="TIGR02727">
    <property type="entry name" value="MTHFS_bact"/>
    <property type="match status" value="1"/>
</dbReference>
<proteinExistence type="inferred from homology"/>
<dbReference type="PANTHER" id="PTHR23407:SF1">
    <property type="entry name" value="5-FORMYLTETRAHYDROFOLATE CYCLO-LIGASE"/>
    <property type="match status" value="1"/>
</dbReference>
<evidence type="ECO:0000256" key="2">
    <source>
        <dbReference type="ARBA" id="ARBA00022741"/>
    </source>
</evidence>
<gene>
    <name evidence="5" type="ORF">VVD49_06265</name>
</gene>
<dbReference type="GO" id="GO:0030272">
    <property type="term" value="F:5-formyltetrahydrofolate cyclo-ligase activity"/>
    <property type="evidence" value="ECO:0007669"/>
    <property type="project" value="UniProtKB-EC"/>
</dbReference>
<comment type="similarity">
    <text evidence="1 4">Belongs to the 5-formyltetrahydrofolate cyclo-ligase family.</text>
</comment>
<name>A0ABU6K151_9RHOO</name>
<comment type="cofactor">
    <cofactor evidence="4">
        <name>Mg(2+)</name>
        <dbReference type="ChEBI" id="CHEBI:18420"/>
    </cofactor>
</comment>
<evidence type="ECO:0000256" key="3">
    <source>
        <dbReference type="ARBA" id="ARBA00022840"/>
    </source>
</evidence>
<dbReference type="SUPFAM" id="SSF100950">
    <property type="entry name" value="NagB/RpiA/CoA transferase-like"/>
    <property type="match status" value="1"/>
</dbReference>
<dbReference type="InterPro" id="IPR002698">
    <property type="entry name" value="FTHF_cligase"/>
</dbReference>
<keyword evidence="6" id="KW-1185">Reference proteome</keyword>
<accession>A0ABU6K151</accession>
<dbReference type="InterPro" id="IPR024185">
    <property type="entry name" value="FTHF_cligase-like_sf"/>
</dbReference>
<dbReference type="Pfam" id="PF01812">
    <property type="entry name" value="5-FTHF_cyc-lig"/>
    <property type="match status" value="1"/>
</dbReference>